<dbReference type="GO" id="GO:0005524">
    <property type="term" value="F:ATP binding"/>
    <property type="evidence" value="ECO:0007669"/>
    <property type="project" value="UniProtKB-KW"/>
</dbReference>
<organism evidence="7 8">
    <name type="scientific">Takifugu flavidus</name>
    <name type="common">sansaifugu</name>
    <dbReference type="NCBI Taxonomy" id="433684"/>
    <lineage>
        <taxon>Eukaryota</taxon>
        <taxon>Metazoa</taxon>
        <taxon>Chordata</taxon>
        <taxon>Craniata</taxon>
        <taxon>Vertebrata</taxon>
        <taxon>Euteleostomi</taxon>
        <taxon>Actinopterygii</taxon>
        <taxon>Neopterygii</taxon>
        <taxon>Teleostei</taxon>
        <taxon>Neoteleostei</taxon>
        <taxon>Acanthomorphata</taxon>
        <taxon>Eupercaria</taxon>
        <taxon>Tetraodontiformes</taxon>
        <taxon>Tetradontoidea</taxon>
        <taxon>Tetraodontidae</taxon>
        <taxon>Takifugu</taxon>
    </lineage>
</organism>
<proteinExistence type="predicted"/>
<keyword evidence="7" id="KW-0238">DNA-binding</keyword>
<dbReference type="GO" id="GO:0004713">
    <property type="term" value="F:protein tyrosine kinase activity"/>
    <property type="evidence" value="ECO:0007669"/>
    <property type="project" value="TreeGrafter"/>
</dbReference>
<evidence type="ECO:0000256" key="3">
    <source>
        <dbReference type="ARBA" id="ARBA00022741"/>
    </source>
</evidence>
<dbReference type="GO" id="GO:0003713">
    <property type="term" value="F:transcription coactivator activity"/>
    <property type="evidence" value="ECO:0007669"/>
    <property type="project" value="TreeGrafter"/>
</dbReference>
<dbReference type="Pfam" id="PF00069">
    <property type="entry name" value="Pkinase"/>
    <property type="match status" value="1"/>
</dbReference>
<dbReference type="InterPro" id="IPR000719">
    <property type="entry name" value="Prot_kinase_dom"/>
</dbReference>
<evidence type="ECO:0000256" key="1">
    <source>
        <dbReference type="ARBA" id="ARBA00022527"/>
    </source>
</evidence>
<keyword evidence="1" id="KW-0723">Serine/threonine-protein kinase</keyword>
<comment type="caution">
    <text evidence="7">The sequence shown here is derived from an EMBL/GenBank/DDBJ whole genome shotgun (WGS) entry which is preliminary data.</text>
</comment>
<feature type="domain" description="Protein kinase" evidence="6">
    <location>
        <begin position="1"/>
        <end position="125"/>
    </location>
</feature>
<evidence type="ECO:0000313" key="8">
    <source>
        <dbReference type="Proteomes" id="UP000324091"/>
    </source>
</evidence>
<dbReference type="AlphaFoldDB" id="A0A5C6NE91"/>
<keyword evidence="8" id="KW-1185">Reference proteome</keyword>
<dbReference type="PANTHER" id="PTHR24058">
    <property type="entry name" value="DUAL SPECIFICITY PROTEIN KINASE"/>
    <property type="match status" value="1"/>
</dbReference>
<reference evidence="7 8" key="1">
    <citation type="submission" date="2019-04" db="EMBL/GenBank/DDBJ databases">
        <title>Chromosome genome assembly for Takifugu flavidus.</title>
        <authorList>
            <person name="Xiao S."/>
        </authorList>
    </citation>
    <scope>NUCLEOTIDE SEQUENCE [LARGE SCALE GENOMIC DNA]</scope>
    <source>
        <strain evidence="7">HTHZ2018</strain>
        <tissue evidence="7">Muscle</tissue>
    </source>
</reference>
<dbReference type="Gene3D" id="1.10.510.10">
    <property type="entry name" value="Transferase(Phosphotransferase) domain 1"/>
    <property type="match status" value="1"/>
</dbReference>
<protein>
    <submittedName>
        <fullName evidence="7">Homeodomain-interacting protein kinase 1</fullName>
    </submittedName>
</protein>
<keyword evidence="3" id="KW-0547">Nucleotide-binding</keyword>
<dbReference type="GO" id="GO:0042771">
    <property type="term" value="P:intrinsic apoptotic signaling pathway in response to DNA damage by p53 class mediator"/>
    <property type="evidence" value="ECO:0007669"/>
    <property type="project" value="TreeGrafter"/>
</dbReference>
<gene>
    <name evidence="7" type="ORF">D4764_21G0003260</name>
</gene>
<dbReference type="Proteomes" id="UP000324091">
    <property type="component" value="Chromosome 21"/>
</dbReference>
<keyword evidence="4 7" id="KW-0418">Kinase</keyword>
<dbReference type="GO" id="GO:0046332">
    <property type="term" value="F:SMAD binding"/>
    <property type="evidence" value="ECO:0007669"/>
    <property type="project" value="TreeGrafter"/>
</dbReference>
<dbReference type="EMBL" id="RHFK02000014">
    <property type="protein sequence ID" value="TWW65426.1"/>
    <property type="molecule type" value="Genomic_DNA"/>
</dbReference>
<dbReference type="GO" id="GO:0007224">
    <property type="term" value="P:smoothened signaling pathway"/>
    <property type="evidence" value="ECO:0007669"/>
    <property type="project" value="TreeGrafter"/>
</dbReference>
<dbReference type="InterPro" id="IPR050494">
    <property type="entry name" value="Ser_Thr_dual-spec_kinase"/>
</dbReference>
<dbReference type="PROSITE" id="PS50011">
    <property type="entry name" value="PROTEIN_KINASE_DOM"/>
    <property type="match status" value="1"/>
</dbReference>
<dbReference type="GO" id="GO:0005737">
    <property type="term" value="C:cytoplasm"/>
    <property type="evidence" value="ECO:0007669"/>
    <property type="project" value="TreeGrafter"/>
</dbReference>
<keyword evidence="5" id="KW-0067">ATP-binding</keyword>
<dbReference type="PANTHER" id="PTHR24058:SF53">
    <property type="entry name" value="HOMEODOMAIN-INTERACTING PROTEIN KINASE 2"/>
    <property type="match status" value="1"/>
</dbReference>
<evidence type="ECO:0000313" key="7">
    <source>
        <dbReference type="EMBL" id="TWW65426.1"/>
    </source>
</evidence>
<sequence length="131" mass="14987">MLVNQKKYPFKVKLIDLGLASEMSSLRKNRLVQPLIYRAPEVMLGLPLTAAIDIWSLGCLAATLYLGRQPYGGFTEYEMVFPVNDEEKLDLVLFVDLLIKMLHLEPGKRITPQQILKIRFLTSFLTPVKNH</sequence>
<evidence type="ECO:0000256" key="5">
    <source>
        <dbReference type="ARBA" id="ARBA00022840"/>
    </source>
</evidence>
<evidence type="ECO:0000256" key="2">
    <source>
        <dbReference type="ARBA" id="ARBA00022679"/>
    </source>
</evidence>
<accession>A0A5C6NE91</accession>
<dbReference type="SMART" id="SM00220">
    <property type="entry name" value="S_TKc"/>
    <property type="match status" value="1"/>
</dbReference>
<dbReference type="InterPro" id="IPR011009">
    <property type="entry name" value="Kinase-like_dom_sf"/>
</dbReference>
<dbReference type="GO" id="GO:0003677">
    <property type="term" value="F:DNA binding"/>
    <property type="evidence" value="ECO:0007669"/>
    <property type="project" value="UniProtKB-KW"/>
</dbReference>
<keyword evidence="7" id="KW-0371">Homeobox</keyword>
<evidence type="ECO:0000256" key="4">
    <source>
        <dbReference type="ARBA" id="ARBA00022777"/>
    </source>
</evidence>
<dbReference type="GO" id="GO:0004674">
    <property type="term" value="F:protein serine/threonine kinase activity"/>
    <property type="evidence" value="ECO:0007669"/>
    <property type="project" value="UniProtKB-KW"/>
</dbReference>
<keyword evidence="2" id="KW-0808">Transferase</keyword>
<name>A0A5C6NE91_9TELE</name>
<dbReference type="GO" id="GO:0016605">
    <property type="term" value="C:PML body"/>
    <property type="evidence" value="ECO:0007669"/>
    <property type="project" value="TreeGrafter"/>
</dbReference>
<dbReference type="GO" id="GO:0045944">
    <property type="term" value="P:positive regulation of transcription by RNA polymerase II"/>
    <property type="evidence" value="ECO:0007669"/>
    <property type="project" value="TreeGrafter"/>
</dbReference>
<dbReference type="GO" id="GO:0003714">
    <property type="term" value="F:transcription corepressor activity"/>
    <property type="evidence" value="ECO:0007669"/>
    <property type="project" value="TreeGrafter"/>
</dbReference>
<dbReference type="SUPFAM" id="SSF56112">
    <property type="entry name" value="Protein kinase-like (PK-like)"/>
    <property type="match status" value="1"/>
</dbReference>
<evidence type="ECO:0000259" key="6">
    <source>
        <dbReference type="PROSITE" id="PS50011"/>
    </source>
</evidence>